<evidence type="ECO:0000313" key="2">
    <source>
        <dbReference type="Proteomes" id="UP000263642"/>
    </source>
</evidence>
<sequence length="77" mass="8706">MTENTSRLEEIIARLTQVESVLMHLQHDVEQLNEALLQQNAIVDTLGKSLKLLDSRMGALEVEDEGPDPLQDKPPHY</sequence>
<proteinExistence type="predicted"/>
<dbReference type="RefSeq" id="WP_154935252.1">
    <property type="nucleotide sequence ID" value="NZ_CAXBMG010000032.1"/>
</dbReference>
<name>A0A3D3RFK5_9PLAN</name>
<protein>
    <recommendedName>
        <fullName evidence="3">SlyX protein</fullName>
    </recommendedName>
</protein>
<reference evidence="1 2" key="1">
    <citation type="journal article" date="2018" name="Nat. Biotechnol.">
        <title>A standardized bacterial taxonomy based on genome phylogeny substantially revises the tree of life.</title>
        <authorList>
            <person name="Parks D.H."/>
            <person name="Chuvochina M."/>
            <person name="Waite D.W."/>
            <person name="Rinke C."/>
            <person name="Skarshewski A."/>
            <person name="Chaumeil P.A."/>
            <person name="Hugenholtz P."/>
        </authorList>
    </citation>
    <scope>NUCLEOTIDE SEQUENCE [LARGE SCALE GENOMIC DNA]</scope>
    <source>
        <strain evidence="1">UBA9375</strain>
    </source>
</reference>
<organism evidence="1 2">
    <name type="scientific">Gimesia maris</name>
    <dbReference type="NCBI Taxonomy" id="122"/>
    <lineage>
        <taxon>Bacteria</taxon>
        <taxon>Pseudomonadati</taxon>
        <taxon>Planctomycetota</taxon>
        <taxon>Planctomycetia</taxon>
        <taxon>Planctomycetales</taxon>
        <taxon>Planctomycetaceae</taxon>
        <taxon>Gimesia</taxon>
    </lineage>
</organism>
<dbReference type="EMBL" id="DQAY01000157">
    <property type="protein sequence ID" value="HCO26390.1"/>
    <property type="molecule type" value="Genomic_DNA"/>
</dbReference>
<evidence type="ECO:0008006" key="3">
    <source>
        <dbReference type="Google" id="ProtNLM"/>
    </source>
</evidence>
<gene>
    <name evidence="1" type="ORF">DIT97_26485</name>
</gene>
<dbReference type="Pfam" id="PF04102">
    <property type="entry name" value="SlyX"/>
    <property type="match status" value="1"/>
</dbReference>
<dbReference type="Proteomes" id="UP000263642">
    <property type="component" value="Unassembled WGS sequence"/>
</dbReference>
<dbReference type="AlphaFoldDB" id="A0A3D3RFK5"/>
<dbReference type="InterPro" id="IPR007236">
    <property type="entry name" value="SlyX"/>
</dbReference>
<comment type="caution">
    <text evidence="1">The sequence shown here is derived from an EMBL/GenBank/DDBJ whole genome shotgun (WGS) entry which is preliminary data.</text>
</comment>
<accession>A0A3D3RFK5</accession>
<evidence type="ECO:0000313" key="1">
    <source>
        <dbReference type="EMBL" id="HCO26390.1"/>
    </source>
</evidence>